<gene>
    <name evidence="2" type="ORF">ACU52_08165</name>
</gene>
<dbReference type="PANTHER" id="PTHR47619">
    <property type="entry name" value="METALLO-HYDROLASE YYCJ-RELATED"/>
    <property type="match status" value="1"/>
</dbReference>
<comment type="caution">
    <text evidence="2">The sequence shown here is derived from an EMBL/GenBank/DDBJ whole genome shotgun (WGS) entry which is preliminary data.</text>
</comment>
<dbReference type="AlphaFoldDB" id="A0A8E1QYL3"/>
<keyword evidence="3" id="KW-1185">Reference proteome</keyword>
<accession>A0A8E1QYL3</accession>
<sequence>MLNFISFGSGSCGNCYYIYTETYGILIDIGIGIRKLKKYFHDYGLSVKNVRYVLITHDHADHVKSVGSFSNSLGVPVYATKEVHEGIRSNYCVRKKIDAANVRIIEKGKDIVLDDFTVSAFHVPHDSRDNIGFKIKYENTNFCLMTDVGHVTDEMTKAINDADYLVIEANHDEEMLRTGPYPEYLKKRVAGGNGHLSNRLCAQSLAANATGRLNHVWLCHLSEENNHPELARKTVEMGLAGSGNPDLAQLKVDVLKRNSPSGAYILK</sequence>
<protein>
    <submittedName>
        <fullName evidence="2">Metallo-beta-lactamase</fullName>
    </submittedName>
</protein>
<evidence type="ECO:0000313" key="3">
    <source>
        <dbReference type="Proteomes" id="UP000036951"/>
    </source>
</evidence>
<dbReference type="EMBL" id="LFQU01000014">
    <property type="protein sequence ID" value="KOO68339.1"/>
    <property type="molecule type" value="Genomic_DNA"/>
</dbReference>
<dbReference type="Pfam" id="PF12706">
    <property type="entry name" value="Lactamase_B_2"/>
    <property type="match status" value="1"/>
</dbReference>
<dbReference type="SUPFAM" id="SSF56281">
    <property type="entry name" value="Metallo-hydrolase/oxidoreductase"/>
    <property type="match status" value="1"/>
</dbReference>
<name>A0A8E1QYL3_9BACT</name>
<reference evidence="2 3" key="1">
    <citation type="submission" date="2015-06" db="EMBL/GenBank/DDBJ databases">
        <title>Prevotella sp. 109, sp. nov., a novel member of the family Prevotellaceae isolated from human faeces.</title>
        <authorList>
            <person name="Shkoporov A.N."/>
            <person name="Chaplin A.V."/>
            <person name="Kafarskaia L.I."/>
            <person name="Efimov B.A."/>
        </authorList>
    </citation>
    <scope>NUCLEOTIDE SEQUENCE [LARGE SCALE GENOMIC DNA]</scope>
    <source>
        <strain evidence="2 3">109</strain>
    </source>
</reference>
<dbReference type="Proteomes" id="UP000036951">
    <property type="component" value="Unassembled WGS sequence"/>
</dbReference>
<dbReference type="SMART" id="SM00849">
    <property type="entry name" value="Lactamase_B"/>
    <property type="match status" value="1"/>
</dbReference>
<dbReference type="OrthoDB" id="9781189at2"/>
<evidence type="ECO:0000313" key="2">
    <source>
        <dbReference type="EMBL" id="KOO68339.1"/>
    </source>
</evidence>
<feature type="domain" description="Metallo-beta-lactamase" evidence="1">
    <location>
        <begin position="12"/>
        <end position="195"/>
    </location>
</feature>
<dbReference type="InterPro" id="IPR001279">
    <property type="entry name" value="Metallo-B-lactamas"/>
</dbReference>
<proteinExistence type="predicted"/>
<dbReference type="InterPro" id="IPR052533">
    <property type="entry name" value="WalJ/YycJ-like"/>
</dbReference>
<evidence type="ECO:0000259" key="1">
    <source>
        <dbReference type="SMART" id="SM00849"/>
    </source>
</evidence>
<dbReference type="RefSeq" id="WP_053398441.1">
    <property type="nucleotide sequence ID" value="NZ_DAWBWQ010000012.1"/>
</dbReference>
<dbReference type="PANTHER" id="PTHR47619:SF1">
    <property type="entry name" value="EXODEOXYRIBONUCLEASE WALJ"/>
    <property type="match status" value="1"/>
</dbReference>
<organism evidence="2 3">
    <name type="scientific">Xylanibacter rarus</name>
    <dbReference type="NCBI Taxonomy" id="1676614"/>
    <lineage>
        <taxon>Bacteria</taxon>
        <taxon>Pseudomonadati</taxon>
        <taxon>Bacteroidota</taxon>
        <taxon>Bacteroidia</taxon>
        <taxon>Bacteroidales</taxon>
        <taxon>Prevotellaceae</taxon>
        <taxon>Xylanibacter</taxon>
    </lineage>
</organism>
<dbReference type="InterPro" id="IPR036866">
    <property type="entry name" value="RibonucZ/Hydroxyglut_hydro"/>
</dbReference>
<dbReference type="Gene3D" id="3.60.15.10">
    <property type="entry name" value="Ribonuclease Z/Hydroxyacylglutathione hydrolase-like"/>
    <property type="match status" value="1"/>
</dbReference>